<feature type="domain" description="ACB" evidence="2">
    <location>
        <begin position="78"/>
        <end position="163"/>
    </location>
</feature>
<feature type="non-terminal residue" evidence="3">
    <location>
        <position position="163"/>
    </location>
</feature>
<dbReference type="PANTHER" id="PTHR23310:SF77">
    <property type="entry name" value="LD25952P"/>
    <property type="match status" value="1"/>
</dbReference>
<dbReference type="SUPFAM" id="SSF47027">
    <property type="entry name" value="Acyl-CoA binding protein"/>
    <property type="match status" value="1"/>
</dbReference>
<dbReference type="Proteomes" id="UP001328107">
    <property type="component" value="Unassembled WGS sequence"/>
</dbReference>
<name>A0AAN5CKD0_9BILA</name>
<sequence length="163" mass="18944">MEVYVACLLEAIDVGSETLDWNELLEIYSDDYDKFEPILRDNFRILNRELIRKDGTKVYRPRSGPTDIERLSSGPFSIEEKFNASVEIMRSLPNRGLLRDLQSLSQGGIQKLGPFTFNFSQLFTLYALYKQATIGPCNTRKPFFSLVKRYKWDAWKRLGDTTK</sequence>
<comment type="caution">
    <text evidence="3">The sequence shown here is derived from an EMBL/GenBank/DDBJ whole genome shotgun (WGS) entry which is preliminary data.</text>
</comment>
<dbReference type="GO" id="GO:0006631">
    <property type="term" value="P:fatty acid metabolic process"/>
    <property type="evidence" value="ECO:0007669"/>
    <property type="project" value="TreeGrafter"/>
</dbReference>
<protein>
    <recommendedName>
        <fullName evidence="2">ACB domain-containing protein</fullName>
    </recommendedName>
</protein>
<evidence type="ECO:0000259" key="2">
    <source>
        <dbReference type="PROSITE" id="PS51228"/>
    </source>
</evidence>
<reference evidence="4" key="1">
    <citation type="submission" date="2022-10" db="EMBL/GenBank/DDBJ databases">
        <title>Genome assembly of Pristionchus species.</title>
        <authorList>
            <person name="Yoshida K."/>
            <person name="Sommer R.J."/>
        </authorList>
    </citation>
    <scope>NUCLEOTIDE SEQUENCE [LARGE SCALE GENOMIC DNA]</scope>
    <source>
        <strain evidence="4">RS5460</strain>
    </source>
</reference>
<evidence type="ECO:0000256" key="1">
    <source>
        <dbReference type="ARBA" id="ARBA00023121"/>
    </source>
</evidence>
<dbReference type="PROSITE" id="PS51228">
    <property type="entry name" value="ACB_2"/>
    <property type="match status" value="1"/>
</dbReference>
<dbReference type="InterPro" id="IPR035984">
    <property type="entry name" value="Acyl-CoA-binding_sf"/>
</dbReference>
<dbReference type="GO" id="GO:0000062">
    <property type="term" value="F:fatty-acyl-CoA binding"/>
    <property type="evidence" value="ECO:0007669"/>
    <property type="project" value="InterPro"/>
</dbReference>
<keyword evidence="4" id="KW-1185">Reference proteome</keyword>
<dbReference type="InterPro" id="IPR000582">
    <property type="entry name" value="Acyl-CoA-binding_protein"/>
</dbReference>
<evidence type="ECO:0000313" key="3">
    <source>
        <dbReference type="EMBL" id="GMR45956.1"/>
    </source>
</evidence>
<keyword evidence="1" id="KW-0446">Lipid-binding</keyword>
<gene>
    <name evidence="3" type="ORF">PMAYCL1PPCAC_16151</name>
</gene>
<evidence type="ECO:0000313" key="4">
    <source>
        <dbReference type="Proteomes" id="UP001328107"/>
    </source>
</evidence>
<dbReference type="InterPro" id="IPR014352">
    <property type="entry name" value="FERM/acyl-CoA-bd_prot_sf"/>
</dbReference>
<dbReference type="AlphaFoldDB" id="A0AAN5CKD0"/>
<dbReference type="GO" id="GO:0005737">
    <property type="term" value="C:cytoplasm"/>
    <property type="evidence" value="ECO:0007669"/>
    <property type="project" value="TreeGrafter"/>
</dbReference>
<dbReference type="EMBL" id="BTRK01000004">
    <property type="protein sequence ID" value="GMR45956.1"/>
    <property type="molecule type" value="Genomic_DNA"/>
</dbReference>
<accession>A0AAN5CKD0</accession>
<organism evidence="3 4">
    <name type="scientific">Pristionchus mayeri</name>
    <dbReference type="NCBI Taxonomy" id="1317129"/>
    <lineage>
        <taxon>Eukaryota</taxon>
        <taxon>Metazoa</taxon>
        <taxon>Ecdysozoa</taxon>
        <taxon>Nematoda</taxon>
        <taxon>Chromadorea</taxon>
        <taxon>Rhabditida</taxon>
        <taxon>Rhabditina</taxon>
        <taxon>Diplogasteromorpha</taxon>
        <taxon>Diplogasteroidea</taxon>
        <taxon>Neodiplogasteridae</taxon>
        <taxon>Pristionchus</taxon>
    </lineage>
</organism>
<dbReference type="Pfam" id="PF00887">
    <property type="entry name" value="ACBP"/>
    <property type="match status" value="1"/>
</dbReference>
<proteinExistence type="predicted"/>
<dbReference type="Gene3D" id="1.20.80.10">
    <property type="match status" value="1"/>
</dbReference>
<dbReference type="PANTHER" id="PTHR23310">
    <property type="entry name" value="ACYL-COA-BINDING PROTEIN, ACBP"/>
    <property type="match status" value="1"/>
</dbReference>